<reference evidence="7 8" key="1">
    <citation type="submission" date="2016-10" db="EMBL/GenBank/DDBJ databases">
        <title>Comparative genome analysis of multiple Pseudomonas spp. focuses on biocontrol and plant growth promoting traits.</title>
        <authorList>
            <person name="Tao X.-Y."/>
            <person name="Taylor C.G."/>
        </authorList>
    </citation>
    <scope>NUCLEOTIDE SEQUENCE [LARGE SCALE GENOMIC DNA]</scope>
    <source>
        <strain evidence="7 8">15D11</strain>
    </source>
</reference>
<dbReference type="Proteomes" id="UP000285286">
    <property type="component" value="Unassembled WGS sequence"/>
</dbReference>
<feature type="transmembrane region" description="Helical" evidence="5">
    <location>
        <begin position="7"/>
        <end position="25"/>
    </location>
</feature>
<comment type="caution">
    <text evidence="7">The sequence shown here is derived from an EMBL/GenBank/DDBJ whole genome shotgun (WGS) entry which is preliminary data.</text>
</comment>
<keyword evidence="8" id="KW-1185">Reference proteome</keyword>
<feature type="domain" description="Lipopolysaccharide assembly protein A" evidence="6">
    <location>
        <begin position="27"/>
        <end position="66"/>
    </location>
</feature>
<keyword evidence="3 5" id="KW-1133">Transmembrane helix</keyword>
<evidence type="ECO:0000313" key="7">
    <source>
        <dbReference type="EMBL" id="ROL66489.1"/>
    </source>
</evidence>
<dbReference type="EMBL" id="MOAM01000028">
    <property type="protein sequence ID" value="ROL66489.1"/>
    <property type="molecule type" value="Genomic_DNA"/>
</dbReference>
<evidence type="ECO:0000256" key="3">
    <source>
        <dbReference type="ARBA" id="ARBA00022989"/>
    </source>
</evidence>
<feature type="transmembrane region" description="Helical" evidence="5">
    <location>
        <begin position="45"/>
        <end position="70"/>
    </location>
</feature>
<evidence type="ECO:0000256" key="1">
    <source>
        <dbReference type="ARBA" id="ARBA00022475"/>
    </source>
</evidence>
<evidence type="ECO:0000313" key="8">
    <source>
        <dbReference type="Proteomes" id="UP000285286"/>
    </source>
</evidence>
<evidence type="ECO:0000256" key="5">
    <source>
        <dbReference type="SAM" id="Phobius"/>
    </source>
</evidence>
<protein>
    <recommendedName>
        <fullName evidence="6">Lipopolysaccharide assembly protein A domain-containing protein</fullName>
    </recommendedName>
</protein>
<organism evidence="7 8">
    <name type="scientific">Pseudomonas vranovensis</name>
    <dbReference type="NCBI Taxonomy" id="321661"/>
    <lineage>
        <taxon>Bacteria</taxon>
        <taxon>Pseudomonadati</taxon>
        <taxon>Pseudomonadota</taxon>
        <taxon>Gammaproteobacteria</taxon>
        <taxon>Pseudomonadales</taxon>
        <taxon>Pseudomonadaceae</taxon>
        <taxon>Pseudomonas</taxon>
    </lineage>
</organism>
<dbReference type="GO" id="GO:0005886">
    <property type="term" value="C:plasma membrane"/>
    <property type="evidence" value="ECO:0007669"/>
    <property type="project" value="InterPro"/>
</dbReference>
<sequence length="80" mass="8718">MRNFKRLILVVFLLLLAAMVLIFVLDNQQPASLHFMAWTLPSLPLAVFVLIALLVGLAVGPLLVLAGRLLGKEGRGRAKV</sequence>
<accession>A0A423D4K7</accession>
<keyword evidence="1" id="KW-1003">Cell membrane</keyword>
<proteinExistence type="predicted"/>
<dbReference type="AlphaFoldDB" id="A0A423D4K7"/>
<evidence type="ECO:0000256" key="4">
    <source>
        <dbReference type="ARBA" id="ARBA00023136"/>
    </source>
</evidence>
<dbReference type="RefSeq" id="WP_045195379.1">
    <property type="nucleotide sequence ID" value="NZ_MOAM01000028.1"/>
</dbReference>
<dbReference type="Pfam" id="PF06305">
    <property type="entry name" value="LapA_dom"/>
    <property type="match status" value="1"/>
</dbReference>
<keyword evidence="2 5" id="KW-0812">Transmembrane</keyword>
<evidence type="ECO:0000256" key="2">
    <source>
        <dbReference type="ARBA" id="ARBA00022692"/>
    </source>
</evidence>
<dbReference type="InterPro" id="IPR010445">
    <property type="entry name" value="LapA_dom"/>
</dbReference>
<evidence type="ECO:0000259" key="6">
    <source>
        <dbReference type="Pfam" id="PF06305"/>
    </source>
</evidence>
<gene>
    <name evidence="7" type="ORF">BHU25_20030</name>
</gene>
<name>A0A423D4K7_9PSED</name>
<keyword evidence="4 5" id="KW-0472">Membrane</keyword>